<evidence type="ECO:0000313" key="1">
    <source>
        <dbReference type="EnsemblPlants" id="AVESA.00010b.r2.1DG0148840.2.CDS"/>
    </source>
</evidence>
<evidence type="ECO:0000313" key="2">
    <source>
        <dbReference type="Proteomes" id="UP001732700"/>
    </source>
</evidence>
<accession>A0ACD5TZ21</accession>
<reference evidence="1" key="1">
    <citation type="submission" date="2021-05" db="EMBL/GenBank/DDBJ databases">
        <authorList>
            <person name="Scholz U."/>
            <person name="Mascher M."/>
            <person name="Fiebig A."/>
        </authorList>
    </citation>
    <scope>NUCLEOTIDE SEQUENCE [LARGE SCALE GENOMIC DNA]</scope>
</reference>
<dbReference type="Proteomes" id="UP001732700">
    <property type="component" value="Chromosome 1D"/>
</dbReference>
<sequence>MAPFSRFLMAVALLYPVISVAAGGTRYSGIFSFGDSLTDTGNSLRLPATGSGPSSRPPYGETFFRRPTGRASDGRLVIDFIVDALGVPNPRPYLAAGKTAGDFRRGVNFAVGGATALGPDFFSSRGLKPFVPVSLANQTSWFKNVLQLLGSVHERRRIMARSLFVVGEIGVNDYLVALGNNTAREARTLVPHIVAAVRSVLTEVIAAGARTVLVPGMIPLGCEPQLLALYTSGNHDPDSGCITELNELAQMHNGELNVMLRELRLAHPGSTILYADLYSAVADIIVSPRKYGFRRRPLAACCGGRGAYNFNMTAFCGAAGTTSCADPSEYVSWDGVHFTEAANRRIACATLKINSPTLLNPWTAEARQRVIGCA</sequence>
<dbReference type="EnsemblPlants" id="AVESA.00010b.r2.1DG0148840.2">
    <property type="protein sequence ID" value="AVESA.00010b.r2.1DG0148840.2.CDS"/>
    <property type="gene ID" value="AVESA.00010b.r2.1DG0148840"/>
</dbReference>
<reference evidence="1" key="2">
    <citation type="submission" date="2025-09" db="UniProtKB">
        <authorList>
            <consortium name="EnsemblPlants"/>
        </authorList>
    </citation>
    <scope>IDENTIFICATION</scope>
</reference>
<protein>
    <submittedName>
        <fullName evidence="1">Uncharacterized protein</fullName>
    </submittedName>
</protein>
<name>A0ACD5TZ21_AVESA</name>
<keyword evidence="2" id="KW-1185">Reference proteome</keyword>
<proteinExistence type="predicted"/>
<organism evidence="1 2">
    <name type="scientific">Avena sativa</name>
    <name type="common">Oat</name>
    <dbReference type="NCBI Taxonomy" id="4498"/>
    <lineage>
        <taxon>Eukaryota</taxon>
        <taxon>Viridiplantae</taxon>
        <taxon>Streptophyta</taxon>
        <taxon>Embryophyta</taxon>
        <taxon>Tracheophyta</taxon>
        <taxon>Spermatophyta</taxon>
        <taxon>Magnoliopsida</taxon>
        <taxon>Liliopsida</taxon>
        <taxon>Poales</taxon>
        <taxon>Poaceae</taxon>
        <taxon>BOP clade</taxon>
        <taxon>Pooideae</taxon>
        <taxon>Poodae</taxon>
        <taxon>Poeae</taxon>
        <taxon>Poeae Chloroplast Group 1 (Aveneae type)</taxon>
        <taxon>Aveninae</taxon>
        <taxon>Avena</taxon>
    </lineage>
</organism>